<keyword evidence="4 7" id="KW-0812">Transmembrane</keyword>
<reference evidence="8" key="1">
    <citation type="submission" date="2020-09" db="EMBL/GenBank/DDBJ databases">
        <title>New species isolated from human feces.</title>
        <authorList>
            <person name="Kitahara M."/>
            <person name="Shigeno Y."/>
            <person name="Shime M."/>
            <person name="Matsumoto Y."/>
            <person name="Nakamura S."/>
            <person name="Motooka D."/>
            <person name="Fukuoka S."/>
            <person name="Nishikawa H."/>
            <person name="Benno Y."/>
        </authorList>
    </citation>
    <scope>NUCLEOTIDE SEQUENCE</scope>
    <source>
        <strain evidence="8">MM59</strain>
    </source>
</reference>
<evidence type="ECO:0000256" key="1">
    <source>
        <dbReference type="ARBA" id="ARBA00004651"/>
    </source>
</evidence>
<proteinExistence type="inferred from homology"/>
<dbReference type="GO" id="GO:0006605">
    <property type="term" value="P:protein targeting"/>
    <property type="evidence" value="ECO:0007669"/>
    <property type="project" value="InterPro"/>
</dbReference>
<dbReference type="KEGG" id="pfaa:MM59RIKEN_20470"/>
<organism evidence="8 9">
    <name type="scientific">Pusillibacter faecalis</name>
    <dbReference type="NCBI Taxonomy" id="2714358"/>
    <lineage>
        <taxon>Bacteria</taxon>
        <taxon>Bacillati</taxon>
        <taxon>Bacillota</taxon>
        <taxon>Clostridia</taxon>
        <taxon>Eubacteriales</taxon>
        <taxon>Oscillospiraceae</taxon>
        <taxon>Pusillibacter</taxon>
    </lineage>
</organism>
<dbReference type="EMBL" id="AP023420">
    <property type="protein sequence ID" value="BCK84728.1"/>
    <property type="molecule type" value="Genomic_DNA"/>
</dbReference>
<keyword evidence="9" id="KW-1185">Reference proteome</keyword>
<keyword evidence="8" id="KW-0969">Cilium</keyword>
<comment type="similarity">
    <text evidence="2">Belongs to the FliR/MopE/SpaR family.</text>
</comment>
<evidence type="ECO:0000256" key="5">
    <source>
        <dbReference type="ARBA" id="ARBA00022989"/>
    </source>
</evidence>
<evidence type="ECO:0000256" key="7">
    <source>
        <dbReference type="SAM" id="Phobius"/>
    </source>
</evidence>
<feature type="transmembrane region" description="Helical" evidence="7">
    <location>
        <begin position="217"/>
        <end position="236"/>
    </location>
</feature>
<comment type="subcellular location">
    <subcellularLocation>
        <location evidence="1">Cell membrane</location>
        <topology evidence="1">Multi-pass membrane protein</topology>
    </subcellularLocation>
</comment>
<dbReference type="InterPro" id="IPR002010">
    <property type="entry name" value="T3SS_IM_R"/>
</dbReference>
<feature type="transmembrane region" description="Helical" evidence="7">
    <location>
        <begin position="7"/>
        <end position="28"/>
    </location>
</feature>
<evidence type="ECO:0000256" key="4">
    <source>
        <dbReference type="ARBA" id="ARBA00022692"/>
    </source>
</evidence>
<feature type="transmembrane region" description="Helical" evidence="7">
    <location>
        <begin position="113"/>
        <end position="135"/>
    </location>
</feature>
<name>A0A810Q8Z5_9FIRM</name>
<dbReference type="AlphaFoldDB" id="A0A810Q8Z5"/>
<evidence type="ECO:0000313" key="9">
    <source>
        <dbReference type="Proteomes" id="UP000679848"/>
    </source>
</evidence>
<dbReference type="PRINTS" id="PR00953">
    <property type="entry name" value="TYPE3IMRPROT"/>
</dbReference>
<feature type="transmembrane region" description="Helical" evidence="7">
    <location>
        <begin position="34"/>
        <end position="51"/>
    </location>
</feature>
<evidence type="ECO:0000313" key="8">
    <source>
        <dbReference type="EMBL" id="BCK84728.1"/>
    </source>
</evidence>
<dbReference type="RefSeq" id="WP_187029469.1">
    <property type="nucleotide sequence ID" value="NZ_AP023420.1"/>
</dbReference>
<keyword evidence="8" id="KW-0966">Cell projection</keyword>
<keyword evidence="6 7" id="KW-0472">Membrane</keyword>
<gene>
    <name evidence="8" type="ORF">MM59RIKEN_20470</name>
</gene>
<dbReference type="GO" id="GO:0005886">
    <property type="term" value="C:plasma membrane"/>
    <property type="evidence" value="ECO:0007669"/>
    <property type="project" value="UniProtKB-SubCell"/>
</dbReference>
<evidence type="ECO:0000256" key="2">
    <source>
        <dbReference type="ARBA" id="ARBA00009772"/>
    </source>
</evidence>
<protein>
    <submittedName>
        <fullName evidence="8">Flagellar biosynthetic protein FliR</fullName>
    </submittedName>
</protein>
<keyword evidence="3" id="KW-1003">Cell membrane</keyword>
<sequence>MVDWGELTLFLYITARMSGFVLFNPLLGRRNIPGIFRGGLILTLSVFVFSVTEQKVDVPRETIVFAIQILLELALGFILGMVMNFFFYIVQLAGLTVDTQMGMTMNQIYDAGAQSNLSVTGEILNVLMTLLFFAANGHHTLLRMMVTSGQIVGFGGVAIGPEVADAALELFVECTVLAVKLCMPILAAELLGQVGMGILMKAIPQINVFSINIELKVLIGLILLLLLISPFSEFLLQTEMTMLDSLRELLAMTG</sequence>
<feature type="transmembrane region" description="Helical" evidence="7">
    <location>
        <begin position="63"/>
        <end position="93"/>
    </location>
</feature>
<dbReference type="PANTHER" id="PTHR30065:SF1">
    <property type="entry name" value="SURFACE PRESENTATION OF ANTIGENS PROTEIN SPAR"/>
    <property type="match status" value="1"/>
</dbReference>
<accession>A0A810Q8Z5</accession>
<evidence type="ECO:0000256" key="3">
    <source>
        <dbReference type="ARBA" id="ARBA00022475"/>
    </source>
</evidence>
<keyword evidence="5 7" id="KW-1133">Transmembrane helix</keyword>
<dbReference type="Pfam" id="PF01311">
    <property type="entry name" value="Bac_export_1"/>
    <property type="match status" value="1"/>
</dbReference>
<evidence type="ECO:0000256" key="6">
    <source>
        <dbReference type="ARBA" id="ARBA00023136"/>
    </source>
</evidence>
<keyword evidence="8" id="KW-0282">Flagellum</keyword>
<dbReference type="PANTHER" id="PTHR30065">
    <property type="entry name" value="FLAGELLAR BIOSYNTHETIC PROTEIN FLIR"/>
    <property type="match status" value="1"/>
</dbReference>
<dbReference type="Proteomes" id="UP000679848">
    <property type="component" value="Chromosome"/>
</dbReference>